<protein>
    <recommendedName>
        <fullName evidence="5">Trm112p-like protein</fullName>
    </recommendedName>
</protein>
<dbReference type="GO" id="GO:0160102">
    <property type="term" value="F:tRNA (guanine(10)-N2)-methyltransferase activity"/>
    <property type="evidence" value="ECO:0007669"/>
    <property type="project" value="EnsemblFungi"/>
</dbReference>
<dbReference type="GO" id="GO:0016435">
    <property type="term" value="F:rRNA (guanine) methyltransferase activity"/>
    <property type="evidence" value="ECO:0007669"/>
    <property type="project" value="EnsemblFungi"/>
</dbReference>
<evidence type="ECO:0000313" key="4">
    <source>
        <dbReference type="Proteomes" id="UP000015100"/>
    </source>
</evidence>
<dbReference type="GO" id="GO:0030488">
    <property type="term" value="P:tRNA methylation"/>
    <property type="evidence" value="ECO:0007669"/>
    <property type="project" value="EnsemblFungi"/>
</dbReference>
<reference evidence="3 4" key="1">
    <citation type="journal article" date="2013" name="PLoS Genet.">
        <title>Genomic mechanisms accounting for the adaptation to parasitism in nematode-trapping fungi.</title>
        <authorList>
            <person name="Meerupati T."/>
            <person name="Andersson K.M."/>
            <person name="Friman E."/>
            <person name="Kumar D."/>
            <person name="Tunlid A."/>
            <person name="Ahren D."/>
        </authorList>
    </citation>
    <scope>NUCLEOTIDE SEQUENCE [LARGE SCALE GENOMIC DNA]</scope>
    <source>
        <strain evidence="3 4">CBS 200.50</strain>
    </source>
</reference>
<dbReference type="Pfam" id="PF03966">
    <property type="entry name" value="Trm112p"/>
    <property type="match status" value="1"/>
</dbReference>
<dbReference type="OMA" id="NMLTSKC"/>
<keyword evidence="4" id="KW-1185">Reference proteome</keyword>
<dbReference type="GO" id="GO:0035657">
    <property type="term" value="C:eRF1 methyltransferase complex"/>
    <property type="evidence" value="ECO:0007669"/>
    <property type="project" value="EnsemblFungi"/>
</dbReference>
<dbReference type="GO" id="GO:0002098">
    <property type="term" value="P:tRNA wobble uridine modification"/>
    <property type="evidence" value="ECO:0007669"/>
    <property type="project" value="EnsemblFungi"/>
</dbReference>
<evidence type="ECO:0000256" key="2">
    <source>
        <dbReference type="SAM" id="MobiDB-lite"/>
    </source>
</evidence>
<dbReference type="InterPro" id="IPR005651">
    <property type="entry name" value="Trm112-like"/>
</dbReference>
<dbReference type="GO" id="GO:0043528">
    <property type="term" value="C:tRNA (m2G10) methyltransferase complex"/>
    <property type="evidence" value="ECO:0007669"/>
    <property type="project" value="EnsemblFungi"/>
</dbReference>
<gene>
    <name evidence="3" type="ORF">H072_6867</name>
</gene>
<dbReference type="PANTHER" id="PTHR12773:SF0">
    <property type="entry name" value="MULTIFUNCTIONAL METHYLTRANSFERASE SUBUNIT TRM112-LIKE PROTEIN"/>
    <property type="match status" value="1"/>
</dbReference>
<dbReference type="Proteomes" id="UP000015100">
    <property type="component" value="Unassembled WGS sequence"/>
</dbReference>
<comment type="similarity">
    <text evidence="1">Belongs to the TRM112 family.</text>
</comment>
<dbReference type="STRING" id="1284197.S8BJ94"/>
<evidence type="ECO:0008006" key="5">
    <source>
        <dbReference type="Google" id="ProtNLM"/>
    </source>
</evidence>
<evidence type="ECO:0000256" key="1">
    <source>
        <dbReference type="ARBA" id="ARBA00007980"/>
    </source>
</evidence>
<dbReference type="EMBL" id="AQGS01000474">
    <property type="protein sequence ID" value="EPS39338.1"/>
    <property type="molecule type" value="Genomic_DNA"/>
</dbReference>
<dbReference type="OrthoDB" id="2187549at2759"/>
<evidence type="ECO:0000313" key="3">
    <source>
        <dbReference type="EMBL" id="EPS39338.1"/>
    </source>
</evidence>
<name>S8BJ94_DACHA</name>
<dbReference type="Gene3D" id="2.20.25.10">
    <property type="match status" value="1"/>
</dbReference>
<dbReference type="GO" id="GO:0070476">
    <property type="term" value="P:rRNA (guanine-N7)-methylation"/>
    <property type="evidence" value="ECO:0007669"/>
    <property type="project" value="EnsemblFungi"/>
</dbReference>
<dbReference type="GO" id="GO:0030490">
    <property type="term" value="P:maturation of SSU-rRNA"/>
    <property type="evidence" value="ECO:0007669"/>
    <property type="project" value="EnsemblFungi"/>
</dbReference>
<dbReference type="GO" id="GO:0000470">
    <property type="term" value="P:maturation of LSU-rRNA"/>
    <property type="evidence" value="ECO:0007669"/>
    <property type="project" value="EnsemblFungi"/>
</dbReference>
<feature type="compositionally biased region" description="Low complexity" evidence="2">
    <location>
        <begin position="78"/>
        <end position="87"/>
    </location>
</feature>
<dbReference type="HOGENOM" id="CLU_086140_0_0_1"/>
<dbReference type="InterPro" id="IPR039127">
    <property type="entry name" value="Trm112"/>
</dbReference>
<dbReference type="GO" id="GO:0008276">
    <property type="term" value="F:protein methyltransferase activity"/>
    <property type="evidence" value="ECO:0007669"/>
    <property type="project" value="EnsemblFungi"/>
</dbReference>
<organism evidence="3 4">
    <name type="scientific">Dactylellina haptotyla (strain CBS 200.50)</name>
    <name type="common">Nematode-trapping fungus</name>
    <name type="synonym">Monacrosporium haptotylum</name>
    <dbReference type="NCBI Taxonomy" id="1284197"/>
    <lineage>
        <taxon>Eukaryota</taxon>
        <taxon>Fungi</taxon>
        <taxon>Dikarya</taxon>
        <taxon>Ascomycota</taxon>
        <taxon>Pezizomycotina</taxon>
        <taxon>Orbiliomycetes</taxon>
        <taxon>Orbiliales</taxon>
        <taxon>Orbiliaceae</taxon>
        <taxon>Dactylellina</taxon>
    </lineage>
</organism>
<dbReference type="PANTHER" id="PTHR12773">
    <property type="entry name" value="UPF0315 PROTEIN-RELATED"/>
    <property type="match status" value="1"/>
</dbReference>
<sequence length="175" mass="19147">MKLLTANFLSCAVKACKSSPLSFPLHFKDAELASKSVPYNPVLLSNLLPRLDWPALVTSSKELGFALPDSKPDVARISTPSAASSPSDGDDTAMSMGATDEDEKTLRMLHKVLMETEVVEGKMVCGSCGFEYGIHQTVANFLLPSHLGTLSYHDRLRDTGLRYFAEDSRTCEFKI</sequence>
<accession>S8BJ94</accession>
<reference evidence="4" key="2">
    <citation type="submission" date="2013-04" db="EMBL/GenBank/DDBJ databases">
        <title>Genomic mechanisms accounting for the adaptation to parasitism in nematode-trapping fungi.</title>
        <authorList>
            <person name="Ahren D.G."/>
        </authorList>
    </citation>
    <scope>NUCLEOTIDE SEQUENCE [LARGE SCALE GENOMIC DNA]</scope>
    <source>
        <strain evidence="4">CBS 200.50</strain>
    </source>
</reference>
<dbReference type="AlphaFoldDB" id="S8BJ94"/>
<comment type="caution">
    <text evidence="3">The sequence shown here is derived from an EMBL/GenBank/DDBJ whole genome shotgun (WGS) entry which is preliminary data.</text>
</comment>
<feature type="region of interest" description="Disordered" evidence="2">
    <location>
        <begin position="76"/>
        <end position="96"/>
    </location>
</feature>
<dbReference type="eggNOG" id="KOG1088">
    <property type="taxonomic scope" value="Eukaryota"/>
</dbReference>
<dbReference type="GO" id="GO:0046982">
    <property type="term" value="F:protein heterodimerization activity"/>
    <property type="evidence" value="ECO:0007669"/>
    <property type="project" value="InterPro"/>
</dbReference>
<proteinExistence type="inferred from homology"/>